<protein>
    <submittedName>
        <fullName evidence="1">Uncharacterized protein</fullName>
    </submittedName>
</protein>
<organism evidence="1 2">
    <name type="scientific">Flavobacterium chungbukense</name>
    <dbReference type="NCBI Taxonomy" id="877464"/>
    <lineage>
        <taxon>Bacteria</taxon>
        <taxon>Pseudomonadati</taxon>
        <taxon>Bacteroidota</taxon>
        <taxon>Flavobacteriia</taxon>
        <taxon>Flavobacteriales</taxon>
        <taxon>Flavobacteriaceae</taxon>
        <taxon>Flavobacterium</taxon>
    </lineage>
</organism>
<evidence type="ECO:0000313" key="1">
    <source>
        <dbReference type="EMBL" id="GAA4134993.1"/>
    </source>
</evidence>
<dbReference type="RefSeq" id="WP_229350740.1">
    <property type="nucleotide sequence ID" value="NZ_BAABAO010000013.1"/>
</dbReference>
<dbReference type="EMBL" id="BAABAO010000013">
    <property type="protein sequence ID" value="GAA4134993.1"/>
    <property type="molecule type" value="Genomic_DNA"/>
</dbReference>
<sequence>MEKAIQLQVRKDLDPRQQLKVIKLKGNLISRGYTEIIHILDQDEDFHINTFETAVEKRNEVQQYITAFINQENLLDAITIK</sequence>
<proteinExistence type="predicted"/>
<dbReference type="Proteomes" id="UP001501333">
    <property type="component" value="Unassembled WGS sequence"/>
</dbReference>
<accession>A0ABP7YEY4</accession>
<comment type="caution">
    <text evidence="1">The sequence shown here is derived from an EMBL/GenBank/DDBJ whole genome shotgun (WGS) entry which is preliminary data.</text>
</comment>
<name>A0ABP7YEY4_9FLAO</name>
<evidence type="ECO:0000313" key="2">
    <source>
        <dbReference type="Proteomes" id="UP001501333"/>
    </source>
</evidence>
<reference evidence="2" key="1">
    <citation type="journal article" date="2019" name="Int. J. Syst. Evol. Microbiol.">
        <title>The Global Catalogue of Microorganisms (GCM) 10K type strain sequencing project: providing services to taxonomists for standard genome sequencing and annotation.</title>
        <authorList>
            <consortium name="The Broad Institute Genomics Platform"/>
            <consortium name="The Broad Institute Genome Sequencing Center for Infectious Disease"/>
            <person name="Wu L."/>
            <person name="Ma J."/>
        </authorList>
    </citation>
    <scope>NUCLEOTIDE SEQUENCE [LARGE SCALE GENOMIC DNA]</scope>
    <source>
        <strain evidence="2">JCM 17386</strain>
    </source>
</reference>
<keyword evidence="2" id="KW-1185">Reference proteome</keyword>
<gene>
    <name evidence="1" type="ORF">GCM10022250_30050</name>
</gene>